<reference evidence="3 5" key="2">
    <citation type="submission" date="2019-07" db="EMBL/GenBank/DDBJ databases">
        <title>Genomic analysis of Lentibacillus sp. NKC851-2.</title>
        <authorList>
            <person name="Oh Y.J."/>
        </authorList>
    </citation>
    <scope>NUCLEOTIDE SEQUENCE [LARGE SCALE GENOMIC DNA]</scope>
    <source>
        <strain evidence="3 5">NKC851-2</strain>
    </source>
</reference>
<evidence type="ECO:0000313" key="2">
    <source>
        <dbReference type="EMBL" id="TMN21568.1"/>
    </source>
</evidence>
<feature type="signal peptide" evidence="1">
    <location>
        <begin position="1"/>
        <end position="19"/>
    </location>
</feature>
<name>A0A549YF02_9BACI</name>
<evidence type="ECO:0008006" key="6">
    <source>
        <dbReference type="Google" id="ProtNLM"/>
    </source>
</evidence>
<dbReference type="PROSITE" id="PS51257">
    <property type="entry name" value="PROKAR_LIPOPROTEIN"/>
    <property type="match status" value="1"/>
</dbReference>
<evidence type="ECO:0000256" key="1">
    <source>
        <dbReference type="SAM" id="SignalP"/>
    </source>
</evidence>
<dbReference type="OrthoDB" id="2451641at2"/>
<evidence type="ECO:0000313" key="5">
    <source>
        <dbReference type="Proteomes" id="UP000319280"/>
    </source>
</evidence>
<evidence type="ECO:0000313" key="4">
    <source>
        <dbReference type="Proteomes" id="UP000306980"/>
    </source>
</evidence>
<dbReference type="RefSeq" id="WP_138602102.1">
    <property type="nucleotide sequence ID" value="NZ_VCIA01000001.1"/>
</dbReference>
<feature type="chain" id="PRO_5038242554" description="DUF5067 domain-containing protein" evidence="1">
    <location>
        <begin position="20"/>
        <end position="220"/>
    </location>
</feature>
<dbReference type="Proteomes" id="UP000306980">
    <property type="component" value="Unassembled WGS sequence"/>
</dbReference>
<dbReference type="EMBL" id="VCIA01000001">
    <property type="protein sequence ID" value="TMN21568.1"/>
    <property type="molecule type" value="Genomic_DNA"/>
</dbReference>
<keyword evidence="5" id="KW-1185">Reference proteome</keyword>
<dbReference type="Proteomes" id="UP000319280">
    <property type="component" value="Unassembled WGS sequence"/>
</dbReference>
<dbReference type="EMBL" id="VJMZ01000001">
    <property type="protein sequence ID" value="TRM10470.1"/>
    <property type="molecule type" value="Genomic_DNA"/>
</dbReference>
<gene>
    <name evidence="2" type="ORF">FFL34_05195</name>
    <name evidence="3" type="ORF">FH966_01345</name>
</gene>
<protein>
    <recommendedName>
        <fullName evidence="6">DUF5067 domain-containing protein</fullName>
    </recommendedName>
</protein>
<sequence>MRLRLLTVMAILLVFVLTACTDTDESAPETDPDKKGDATITKADLTEFEKQLMDLSNYTAFAYDINLHNQKAKGLQITVEHYENGEKVDKVINMESGLERVKPSDQLRVVFLRQQMNQGKEKWIGSVIRDNGYGNTENIIDSPSDDYTSVSSGGIGSDMPMNIGERQHAATIKHTNKTSVSQRTNLETEEDIKQATDYEQVYLLSVQLNEKALDEKASEK</sequence>
<comment type="caution">
    <text evidence="3">The sequence shown here is derived from an EMBL/GenBank/DDBJ whole genome shotgun (WGS) entry which is preliminary data.</text>
</comment>
<accession>A0A549YF02</accession>
<dbReference type="AlphaFoldDB" id="A0A549YF02"/>
<organism evidence="3 5">
    <name type="scientific">Lentibacillus cibarius</name>
    <dbReference type="NCBI Taxonomy" id="2583219"/>
    <lineage>
        <taxon>Bacteria</taxon>
        <taxon>Bacillati</taxon>
        <taxon>Bacillota</taxon>
        <taxon>Bacilli</taxon>
        <taxon>Bacillales</taxon>
        <taxon>Bacillaceae</taxon>
        <taxon>Lentibacillus</taxon>
    </lineage>
</organism>
<accession>A0A5S3QID0</accession>
<proteinExistence type="predicted"/>
<evidence type="ECO:0000313" key="3">
    <source>
        <dbReference type="EMBL" id="TRM10470.1"/>
    </source>
</evidence>
<keyword evidence="1" id="KW-0732">Signal</keyword>
<reference evidence="2 4" key="1">
    <citation type="submission" date="2019-05" db="EMBL/GenBank/DDBJ databases">
        <title>Genomic analysis of Lentibacillus sp. NKC220-2.</title>
        <authorList>
            <person name="Oh Y.J."/>
        </authorList>
    </citation>
    <scope>NUCLEOTIDE SEQUENCE [LARGE SCALE GENOMIC DNA]</scope>
    <source>
        <strain evidence="2 4">NKC220-2</strain>
    </source>
</reference>